<dbReference type="OrthoDB" id="3173471at2"/>
<sequence>MSTKKSRLLEQSEGIHFETTRVRLLRQRAETLARCREAQSRSSRPLIFALDTALKLMCIDVPREVQERLRLHPPARSAKAGKARAQQKAQTPRPANSAQQTPQAQQTPRATFAADDELVIYADSRTSRRRIQGLRCVQWCHPVETITSDGIKCVAPLDTWLMFASYVSLGDLVLLGDAMMRRDADVRWHTPDDFTRAVGEFERRLDEKGLPTPRGFLNCRRALRLMQPGTDSLPETQVRLLLEGYGLPRPVVNAAADVRDERGVVRRFFLDLAFPQWGVAVEYDGRHHEEAWESDQRRIKLLGDAQWLLVNVTWDDLRDEDRRRAVVRSVAERIARRGGTVTPLEAPMTLREMTDLRRSRSGKKAKSGRGSGTSGKKGARSGGGKAGEMTGRS</sequence>
<organism evidence="2 3">
    <name type="scientific">Pseudoscardovia radai</name>
    <dbReference type="NCBI Taxonomy" id="987066"/>
    <lineage>
        <taxon>Bacteria</taxon>
        <taxon>Bacillati</taxon>
        <taxon>Actinomycetota</taxon>
        <taxon>Actinomycetes</taxon>
        <taxon>Bifidobacteriales</taxon>
        <taxon>Bifidobacteriaceae</taxon>
        <taxon>Pseudoscardovia</taxon>
    </lineage>
</organism>
<evidence type="ECO:0000313" key="3">
    <source>
        <dbReference type="Proteomes" id="UP000216725"/>
    </source>
</evidence>
<dbReference type="InterPro" id="IPR011335">
    <property type="entry name" value="Restrct_endonuc-II-like"/>
</dbReference>
<protein>
    <recommendedName>
        <fullName evidence="4">DUF559 domain-containing protein</fullName>
    </recommendedName>
</protein>
<accession>A0A261EWL6</accession>
<dbReference type="RefSeq" id="WP_143516360.1">
    <property type="nucleotide sequence ID" value="NZ_MWWR01000009.1"/>
</dbReference>
<evidence type="ECO:0000256" key="1">
    <source>
        <dbReference type="SAM" id="MobiDB-lite"/>
    </source>
</evidence>
<feature type="compositionally biased region" description="Low complexity" evidence="1">
    <location>
        <begin position="75"/>
        <end position="110"/>
    </location>
</feature>
<name>A0A261EWL6_9BIFI</name>
<dbReference type="AlphaFoldDB" id="A0A261EWL6"/>
<feature type="region of interest" description="Disordered" evidence="1">
    <location>
        <begin position="71"/>
        <end position="110"/>
    </location>
</feature>
<evidence type="ECO:0008006" key="4">
    <source>
        <dbReference type="Google" id="ProtNLM"/>
    </source>
</evidence>
<dbReference type="SUPFAM" id="SSF52980">
    <property type="entry name" value="Restriction endonuclease-like"/>
    <property type="match status" value="1"/>
</dbReference>
<keyword evidence="3" id="KW-1185">Reference proteome</keyword>
<evidence type="ECO:0000313" key="2">
    <source>
        <dbReference type="EMBL" id="OZG51260.1"/>
    </source>
</evidence>
<feature type="compositionally biased region" description="Gly residues" evidence="1">
    <location>
        <begin position="369"/>
        <end position="386"/>
    </location>
</feature>
<comment type="caution">
    <text evidence="2">The sequence shown here is derived from an EMBL/GenBank/DDBJ whole genome shotgun (WGS) entry which is preliminary data.</text>
</comment>
<dbReference type="Proteomes" id="UP000216725">
    <property type="component" value="Unassembled WGS sequence"/>
</dbReference>
<feature type="region of interest" description="Disordered" evidence="1">
    <location>
        <begin position="342"/>
        <end position="393"/>
    </location>
</feature>
<proteinExistence type="predicted"/>
<gene>
    <name evidence="2" type="ORF">PSRA_1204</name>
</gene>
<reference evidence="2 3" key="1">
    <citation type="journal article" date="2017" name="BMC Genomics">
        <title>Comparative genomic and phylogenomic analyses of the Bifidobacteriaceae family.</title>
        <authorList>
            <person name="Lugli G.A."/>
            <person name="Milani C."/>
            <person name="Turroni F."/>
            <person name="Duranti S."/>
            <person name="Mancabelli L."/>
            <person name="Mangifesta M."/>
            <person name="Ferrario C."/>
            <person name="Modesto M."/>
            <person name="Mattarelli P."/>
            <person name="Jiri K."/>
            <person name="van Sinderen D."/>
            <person name="Ventura M."/>
        </authorList>
    </citation>
    <scope>NUCLEOTIDE SEQUENCE [LARGE SCALE GENOMIC DNA]</scope>
    <source>
        <strain evidence="2 3">DSM 24742</strain>
    </source>
</reference>
<dbReference type="EMBL" id="MWWR01000009">
    <property type="protein sequence ID" value="OZG51260.1"/>
    <property type="molecule type" value="Genomic_DNA"/>
</dbReference>